<organism evidence="15 16">
    <name type="scientific">Cajanus cajan</name>
    <name type="common">Pigeon pea</name>
    <name type="synonym">Cajanus indicus</name>
    <dbReference type="NCBI Taxonomy" id="3821"/>
    <lineage>
        <taxon>Eukaryota</taxon>
        <taxon>Viridiplantae</taxon>
        <taxon>Streptophyta</taxon>
        <taxon>Embryophyta</taxon>
        <taxon>Tracheophyta</taxon>
        <taxon>Spermatophyta</taxon>
        <taxon>Magnoliopsida</taxon>
        <taxon>eudicotyledons</taxon>
        <taxon>Gunneridae</taxon>
        <taxon>Pentapetalae</taxon>
        <taxon>rosids</taxon>
        <taxon>fabids</taxon>
        <taxon>Fabales</taxon>
        <taxon>Fabaceae</taxon>
        <taxon>Papilionoideae</taxon>
        <taxon>50 kb inversion clade</taxon>
        <taxon>NPAAA clade</taxon>
        <taxon>indigoferoid/millettioid clade</taxon>
        <taxon>Phaseoleae</taxon>
        <taxon>Cajanus</taxon>
    </lineage>
</organism>
<dbReference type="InterPro" id="IPR016182">
    <property type="entry name" value="Cu_amine_oxidase_N-reg"/>
</dbReference>
<keyword evidence="8" id="KW-1015">Disulfide bond</keyword>
<dbReference type="Gene3D" id="3.10.450.40">
    <property type="match status" value="1"/>
</dbReference>
<dbReference type="InterPro" id="IPR000269">
    <property type="entry name" value="Cu_amine_oxidase"/>
</dbReference>
<dbReference type="InterPro" id="IPR015798">
    <property type="entry name" value="Cu_amine_oxidase_C"/>
</dbReference>
<evidence type="ECO:0000256" key="9">
    <source>
        <dbReference type="ARBA" id="ARBA00048032"/>
    </source>
</evidence>
<comment type="cofactor">
    <cofactor evidence="12">
        <name>Cu cation</name>
        <dbReference type="ChEBI" id="CHEBI:23378"/>
    </cofactor>
    <text evidence="12">Contains 1 topaquinone per subunit.</text>
</comment>
<evidence type="ECO:0000256" key="6">
    <source>
        <dbReference type="ARBA" id="ARBA00023002"/>
    </source>
</evidence>
<keyword evidence="5 10" id="KW-0801">TPQ</keyword>
<accession>A0A151U6W6</accession>
<dbReference type="GO" id="GO:0008131">
    <property type="term" value="F:primary methylamine oxidase activity"/>
    <property type="evidence" value="ECO:0007669"/>
    <property type="project" value="UniProtKB-EC"/>
</dbReference>
<evidence type="ECO:0000256" key="10">
    <source>
        <dbReference type="PIRSR" id="PIRSR600269-50"/>
    </source>
</evidence>
<dbReference type="SUPFAM" id="SSF54416">
    <property type="entry name" value="Amine oxidase N-terminal region"/>
    <property type="match status" value="1"/>
</dbReference>
<dbReference type="GO" id="GO:0009308">
    <property type="term" value="P:amine metabolic process"/>
    <property type="evidence" value="ECO:0007669"/>
    <property type="project" value="UniProtKB-UniRule"/>
</dbReference>
<dbReference type="InterPro" id="IPR049947">
    <property type="entry name" value="Cu_Am_Ox_Cu-bd"/>
</dbReference>
<comment type="PTM">
    <text evidence="11 12">Topaquinone (TPQ) is generated by copper-dependent autoxidation of a specific tyrosyl residue.</text>
</comment>
<dbReference type="PANTHER" id="PTHR10638">
    <property type="entry name" value="COPPER AMINE OXIDASE"/>
    <property type="match status" value="1"/>
</dbReference>
<protein>
    <recommendedName>
        <fullName evidence="12">Amine oxidase</fullName>
        <ecNumber evidence="12">1.4.3.-</ecNumber>
    </recommendedName>
</protein>
<dbReference type="EC" id="1.4.3.-" evidence="12"/>
<feature type="active site" description="Proton acceptor" evidence="10">
    <location>
        <position position="223"/>
    </location>
</feature>
<comment type="catalytic activity">
    <reaction evidence="9">
        <text>a primary methyl amine + O2 + H2O = an aldehyde + H2O2 + NH4(+)</text>
        <dbReference type="Rhea" id="RHEA:16153"/>
        <dbReference type="ChEBI" id="CHEBI:15377"/>
        <dbReference type="ChEBI" id="CHEBI:15379"/>
        <dbReference type="ChEBI" id="CHEBI:16240"/>
        <dbReference type="ChEBI" id="CHEBI:17478"/>
        <dbReference type="ChEBI" id="CHEBI:28938"/>
        <dbReference type="ChEBI" id="CHEBI:228804"/>
        <dbReference type="EC" id="1.4.3.21"/>
    </reaction>
</comment>
<comment type="subunit">
    <text evidence="3">Homodimer.</text>
</comment>
<feature type="domain" description="Copper amine oxidase catalytic" evidence="13">
    <location>
        <begin position="145"/>
        <end position="558"/>
    </location>
</feature>
<dbReference type="GO" id="GO:0005507">
    <property type="term" value="F:copper ion binding"/>
    <property type="evidence" value="ECO:0007669"/>
    <property type="project" value="InterPro"/>
</dbReference>
<evidence type="ECO:0000313" key="15">
    <source>
        <dbReference type="EMBL" id="KYP75032.1"/>
    </source>
</evidence>
<comment type="cofactor">
    <cofactor evidence="1">
        <name>Cu cation</name>
        <dbReference type="ChEBI" id="CHEBI:23378"/>
    </cofactor>
</comment>
<keyword evidence="7 12" id="KW-0186">Copper</keyword>
<evidence type="ECO:0000256" key="11">
    <source>
        <dbReference type="PIRSR" id="PIRSR600269-51"/>
    </source>
</evidence>
<keyword evidence="4 12" id="KW-0479">Metal-binding</keyword>
<dbReference type="OMA" id="LYAGGWY"/>
<evidence type="ECO:0000259" key="13">
    <source>
        <dbReference type="Pfam" id="PF01179"/>
    </source>
</evidence>
<dbReference type="GO" id="GO:0048038">
    <property type="term" value="F:quinone binding"/>
    <property type="evidence" value="ECO:0007669"/>
    <property type="project" value="InterPro"/>
</dbReference>
<evidence type="ECO:0000256" key="8">
    <source>
        <dbReference type="ARBA" id="ARBA00023157"/>
    </source>
</evidence>
<dbReference type="InterPro" id="IPR015802">
    <property type="entry name" value="Cu_amine_oxidase_N3"/>
</dbReference>
<dbReference type="Pfam" id="PF01179">
    <property type="entry name" value="Cu_amine_oxid"/>
    <property type="match status" value="1"/>
</dbReference>
<dbReference type="SUPFAM" id="SSF49998">
    <property type="entry name" value="Amine oxidase catalytic domain"/>
    <property type="match status" value="1"/>
</dbReference>
<keyword evidence="16" id="KW-1185">Reference proteome</keyword>
<dbReference type="FunFam" id="2.70.98.20:FF:000004">
    <property type="entry name" value="Amine oxidase"/>
    <property type="match status" value="1"/>
</dbReference>
<dbReference type="PANTHER" id="PTHR10638:SF87">
    <property type="entry name" value="AMINE OXIDASE [COPPER-CONTAINING] ALPHA 2, PEROXISOMAL-RELATED"/>
    <property type="match status" value="1"/>
</dbReference>
<dbReference type="InterPro" id="IPR036460">
    <property type="entry name" value="Cu_amine_oxidase_C_sf"/>
</dbReference>
<evidence type="ECO:0000256" key="4">
    <source>
        <dbReference type="ARBA" id="ARBA00022723"/>
    </source>
</evidence>
<sequence length="575" mass="64672">MSVDLSSGSIVSSKVYQGHGFPMLTFGEQARASQLPFSHQPFLESLKKRGLNESEVLCACFTIGWFGEAKTKRNVKVKCYYANGTANLYARPVEGVAALVDLDDMKVLDYNDRYVVPVPLPKAEATEYRASKLKPPFGPKLKPIAVSQHDGPGFSIHAHTVSWANWNFHVGFDIRAGPIISLASIFDLHKQKHRQVLYRGFISELFVPYQDPTEEWYYTTYFDCGEYGFGQSMSSLQPLTDCPPNAAFLDAYYAASDGTPVKIANAFCIFERYAGDIMWRHTEISLPNEVITEVRSDVSLVVRIVSTVGNYDYVIDWEFKPSGSIKFGVGLTGILGIKGGAYTNTDQIREDIYGTLLADNTIGVYHDHFFTYYLDLDIDGEANSFVKSNLETVRVKDHSTPRKSHWTVVSETAKTEADARINLGLKPSELLVVNPNKKTKQGNIIGYRLLPGPAARPLLITDDYPQIRAAFTNYNVWVTPYNKSEKWVGGSYVDRSRGDDTLASWSLRDREIENKDIVLWYTMGFHHVPSQEDFPVMPTLSGGFELRPTNFFESNPVLKTKSPNYVQWPNCTSQH</sequence>
<evidence type="ECO:0000256" key="5">
    <source>
        <dbReference type="ARBA" id="ARBA00022772"/>
    </source>
</evidence>
<evidence type="ECO:0000256" key="7">
    <source>
        <dbReference type="ARBA" id="ARBA00023008"/>
    </source>
</evidence>
<evidence type="ECO:0000313" key="16">
    <source>
        <dbReference type="Proteomes" id="UP000075243"/>
    </source>
</evidence>
<feature type="modified residue" description="2',4',5'-topaquinone" evidence="11">
    <location>
        <position position="311"/>
    </location>
</feature>
<dbReference type="FunFam" id="3.10.450.40:FF:000005">
    <property type="entry name" value="Amine oxidase"/>
    <property type="match status" value="1"/>
</dbReference>
<evidence type="ECO:0000256" key="12">
    <source>
        <dbReference type="RuleBase" id="RU000672"/>
    </source>
</evidence>
<dbReference type="Proteomes" id="UP000075243">
    <property type="component" value="Chromosome 2"/>
</dbReference>
<dbReference type="AlphaFoldDB" id="A0A151U6W6"/>
<dbReference type="Pfam" id="PF02728">
    <property type="entry name" value="Cu_amine_oxidN3"/>
    <property type="match status" value="1"/>
</dbReference>
<dbReference type="EMBL" id="CM003604">
    <property type="protein sequence ID" value="KYP75032.1"/>
    <property type="molecule type" value="Genomic_DNA"/>
</dbReference>
<name>A0A151U6W6_CAJCA</name>
<evidence type="ECO:0000259" key="14">
    <source>
        <dbReference type="Pfam" id="PF02728"/>
    </source>
</evidence>
<feature type="active site" description="Schiff-base intermediate with substrate; via topaquinone" evidence="10">
    <location>
        <position position="311"/>
    </location>
</feature>
<comment type="similarity">
    <text evidence="2 12">Belongs to the copper/topaquinone oxidase family.</text>
</comment>
<dbReference type="PROSITE" id="PS01164">
    <property type="entry name" value="COPPER_AMINE_OXID_1"/>
    <property type="match status" value="1"/>
</dbReference>
<dbReference type="InterPro" id="IPR049948">
    <property type="entry name" value="Cu_Am_ox_TPQ-bd"/>
</dbReference>
<dbReference type="STRING" id="3821.A0A151U6W6"/>
<proteinExistence type="inferred from homology"/>
<dbReference type="Gene3D" id="2.70.98.20">
    <property type="entry name" value="Copper amine oxidase, catalytic domain"/>
    <property type="match status" value="1"/>
</dbReference>
<evidence type="ECO:0000256" key="1">
    <source>
        <dbReference type="ARBA" id="ARBA00001935"/>
    </source>
</evidence>
<gene>
    <name evidence="15" type="ORF">KK1_007729</name>
</gene>
<evidence type="ECO:0000256" key="3">
    <source>
        <dbReference type="ARBA" id="ARBA00011738"/>
    </source>
</evidence>
<dbReference type="Gramene" id="C.cajan_07523.t">
    <property type="protein sequence ID" value="C.cajan_07523.t"/>
    <property type="gene ID" value="C.cajan_07523"/>
</dbReference>
<feature type="domain" description="Copper amine oxidase N3-terminal" evidence="14">
    <location>
        <begin position="22"/>
        <end position="118"/>
    </location>
</feature>
<evidence type="ECO:0000256" key="2">
    <source>
        <dbReference type="ARBA" id="ARBA00007983"/>
    </source>
</evidence>
<dbReference type="PROSITE" id="PS01165">
    <property type="entry name" value="COPPER_AMINE_OXID_2"/>
    <property type="match status" value="1"/>
</dbReference>
<reference evidence="15 16" key="1">
    <citation type="journal article" date="2012" name="Nat. Biotechnol.">
        <title>Draft genome sequence of pigeonpea (Cajanus cajan), an orphan legume crop of resource-poor farmers.</title>
        <authorList>
            <person name="Varshney R.K."/>
            <person name="Chen W."/>
            <person name="Li Y."/>
            <person name="Bharti A.K."/>
            <person name="Saxena R.K."/>
            <person name="Schlueter J.A."/>
            <person name="Donoghue M.T."/>
            <person name="Azam S."/>
            <person name="Fan G."/>
            <person name="Whaley A.M."/>
            <person name="Farmer A.D."/>
            <person name="Sheridan J."/>
            <person name="Iwata A."/>
            <person name="Tuteja R."/>
            <person name="Penmetsa R.V."/>
            <person name="Wu W."/>
            <person name="Upadhyaya H.D."/>
            <person name="Yang S.P."/>
            <person name="Shah T."/>
            <person name="Saxena K.B."/>
            <person name="Michael T."/>
            <person name="McCombie W.R."/>
            <person name="Yang B."/>
            <person name="Zhang G."/>
            <person name="Yang H."/>
            <person name="Wang J."/>
            <person name="Spillane C."/>
            <person name="Cook D.R."/>
            <person name="May G.D."/>
            <person name="Xu X."/>
            <person name="Jackson S.A."/>
        </authorList>
    </citation>
    <scope>NUCLEOTIDE SEQUENCE [LARGE SCALE GENOMIC DNA]</scope>
    <source>
        <strain evidence="16">cv. Asha</strain>
    </source>
</reference>
<keyword evidence="6 12" id="KW-0560">Oxidoreductase</keyword>